<comment type="pathway">
    <text evidence="1">Lipid metabolism.</text>
</comment>
<evidence type="ECO:0000256" key="2">
    <source>
        <dbReference type="ARBA" id="ARBA00022516"/>
    </source>
</evidence>
<dbReference type="RefSeq" id="WP_179590399.1">
    <property type="nucleotide sequence ID" value="NZ_JACBYR010000003.1"/>
</dbReference>
<reference evidence="11 12" key="1">
    <citation type="submission" date="2020-07" db="EMBL/GenBank/DDBJ databases">
        <title>Genomic Encyclopedia of Type Strains, Phase IV (KMG-V): Genome sequencing to study the core and pangenomes of soil and plant-associated prokaryotes.</title>
        <authorList>
            <person name="Whitman W."/>
        </authorList>
    </citation>
    <scope>NUCLEOTIDE SEQUENCE [LARGE SCALE GENOMIC DNA]</scope>
    <source>
        <strain evidence="11 12">SAS40</strain>
    </source>
</reference>
<proteinExistence type="inferred from homology"/>
<protein>
    <recommendedName>
        <fullName evidence="8">L-ornithine N(alpha)-acyltransferase</fullName>
        <ecNumber evidence="7">2.3.2.30</ecNumber>
    </recommendedName>
</protein>
<name>A0A7Y9J0M3_9BURK</name>
<evidence type="ECO:0000256" key="3">
    <source>
        <dbReference type="ARBA" id="ARBA00022679"/>
    </source>
</evidence>
<gene>
    <name evidence="11" type="ORF">FHW18_005217</name>
</gene>
<sequence>MLEFSRIEARRPIPDVAHQRFAEPAQTTGFAVGLARSWSEVEAAQRLRYDVFTEDMGAIFPNAVNGIDEDRFDTWCEHLIVRELTTGRVVGTYRILGPKQARQAGNYYSESEFDLTGLASIRSELVEFGRSCTHRDYRSGAVIMLLWSGLAEFLRRANYRYVLGCASVSLRDDGATAAGVYRAVADQLASPGPLQVSPLHRLPVERLDADLPTRVPPLIKGYLKLGAKVCGEPAWDPDFNTADFPMLLSVDTMDDRYRRHFNLAPAASRPTGTASQTLVRA</sequence>
<dbReference type="InterPro" id="IPR052351">
    <property type="entry name" value="Ornithine_N-alpha-AT"/>
</dbReference>
<comment type="function">
    <text evidence="9">Catalyzes the first step in the biosynthesis of ornithine lipids, which are phosphorus-free membrane lipids. Catalyzes the 3-hydroxyacyl-acyl carrier protein-dependent acylation of ornithine to form lyso-ornithine lipid (LOL).</text>
</comment>
<keyword evidence="12" id="KW-1185">Reference proteome</keyword>
<dbReference type="SUPFAM" id="SSF55729">
    <property type="entry name" value="Acyl-CoA N-acyltransferases (Nat)"/>
    <property type="match status" value="1"/>
</dbReference>
<dbReference type="Gene3D" id="3.40.630.30">
    <property type="match status" value="1"/>
</dbReference>
<dbReference type="EMBL" id="JACBYR010000003">
    <property type="protein sequence ID" value="NYE85898.1"/>
    <property type="molecule type" value="Genomic_DNA"/>
</dbReference>
<dbReference type="Proteomes" id="UP000542125">
    <property type="component" value="Unassembled WGS sequence"/>
</dbReference>
<evidence type="ECO:0000313" key="12">
    <source>
        <dbReference type="Proteomes" id="UP000542125"/>
    </source>
</evidence>
<dbReference type="Pfam" id="PF13444">
    <property type="entry name" value="Acetyltransf_5"/>
    <property type="match status" value="1"/>
</dbReference>
<evidence type="ECO:0000256" key="10">
    <source>
        <dbReference type="ARBA" id="ARBA00047785"/>
    </source>
</evidence>
<dbReference type="EC" id="2.3.2.30" evidence="7"/>
<keyword evidence="3" id="KW-0808">Transferase</keyword>
<keyword evidence="5" id="KW-0012">Acyltransferase</keyword>
<evidence type="ECO:0000256" key="5">
    <source>
        <dbReference type="ARBA" id="ARBA00023315"/>
    </source>
</evidence>
<keyword evidence="4" id="KW-0443">Lipid metabolism</keyword>
<comment type="similarity">
    <text evidence="6">Belongs to the acetyltransferase family. OlsB subfamily.</text>
</comment>
<accession>A0A7Y9J0M3</accession>
<dbReference type="AlphaFoldDB" id="A0A7Y9J0M3"/>
<evidence type="ECO:0000256" key="4">
    <source>
        <dbReference type="ARBA" id="ARBA00023098"/>
    </source>
</evidence>
<dbReference type="PANTHER" id="PTHR37323:SF1">
    <property type="entry name" value="L-ORNITHINE N(ALPHA)-ACYLTRANSFERASE"/>
    <property type="match status" value="1"/>
</dbReference>
<evidence type="ECO:0000256" key="6">
    <source>
        <dbReference type="ARBA" id="ARBA00038095"/>
    </source>
</evidence>
<comment type="catalytic activity">
    <reaction evidence="10">
        <text>a (3R)-hydroxyacyl-[ACP] + L-ornithine = a lyso-ornithine lipid + holo-[ACP] + H(+)</text>
        <dbReference type="Rhea" id="RHEA:20633"/>
        <dbReference type="Rhea" id="RHEA-COMP:9685"/>
        <dbReference type="Rhea" id="RHEA-COMP:9945"/>
        <dbReference type="ChEBI" id="CHEBI:15378"/>
        <dbReference type="ChEBI" id="CHEBI:46911"/>
        <dbReference type="ChEBI" id="CHEBI:64479"/>
        <dbReference type="ChEBI" id="CHEBI:78827"/>
        <dbReference type="ChEBI" id="CHEBI:138482"/>
        <dbReference type="EC" id="2.3.2.30"/>
    </reaction>
    <physiologicalReaction direction="left-to-right" evidence="10">
        <dbReference type="Rhea" id="RHEA:20634"/>
    </physiologicalReaction>
</comment>
<evidence type="ECO:0000256" key="9">
    <source>
        <dbReference type="ARBA" id="ARBA00045724"/>
    </source>
</evidence>
<dbReference type="InterPro" id="IPR016181">
    <property type="entry name" value="Acyl_CoA_acyltransferase"/>
</dbReference>
<organism evidence="11 12">
    <name type="scientific">Pigmentiphaga litoralis</name>
    <dbReference type="NCBI Taxonomy" id="516702"/>
    <lineage>
        <taxon>Bacteria</taxon>
        <taxon>Pseudomonadati</taxon>
        <taxon>Pseudomonadota</taxon>
        <taxon>Betaproteobacteria</taxon>
        <taxon>Burkholderiales</taxon>
        <taxon>Alcaligenaceae</taxon>
        <taxon>Pigmentiphaga</taxon>
    </lineage>
</organism>
<evidence type="ECO:0000256" key="8">
    <source>
        <dbReference type="ARBA" id="ARBA00039866"/>
    </source>
</evidence>
<evidence type="ECO:0000313" key="11">
    <source>
        <dbReference type="EMBL" id="NYE85898.1"/>
    </source>
</evidence>
<comment type="caution">
    <text evidence="11">The sequence shown here is derived from an EMBL/GenBank/DDBJ whole genome shotgun (WGS) entry which is preliminary data.</text>
</comment>
<dbReference type="GO" id="GO:0043810">
    <property type="term" value="F:ornithine-acyl [acyl carrier protein] N-acyltransferase activity"/>
    <property type="evidence" value="ECO:0007669"/>
    <property type="project" value="UniProtKB-EC"/>
</dbReference>
<dbReference type="PANTHER" id="PTHR37323">
    <property type="entry name" value="GCN5-RELATED N-ACETYLTRANSFERASE"/>
    <property type="match status" value="1"/>
</dbReference>
<evidence type="ECO:0000256" key="1">
    <source>
        <dbReference type="ARBA" id="ARBA00005189"/>
    </source>
</evidence>
<keyword evidence="2" id="KW-0444">Lipid biosynthesis</keyword>
<evidence type="ECO:0000256" key="7">
    <source>
        <dbReference type="ARBA" id="ARBA00039058"/>
    </source>
</evidence>
<dbReference type="GO" id="GO:0006629">
    <property type="term" value="P:lipid metabolic process"/>
    <property type="evidence" value="ECO:0007669"/>
    <property type="project" value="UniProtKB-KW"/>
</dbReference>